<reference evidence="1" key="1">
    <citation type="submission" date="2022-08" db="EMBL/GenBank/DDBJ databases">
        <title>Genome Sequence of Lecanicillium fungicola.</title>
        <authorList>
            <person name="Buettner E."/>
        </authorList>
    </citation>
    <scope>NUCLEOTIDE SEQUENCE</scope>
    <source>
        <strain evidence="1">Babe33</strain>
    </source>
</reference>
<comment type="caution">
    <text evidence="1">The sequence shown here is derived from an EMBL/GenBank/DDBJ whole genome shotgun (WGS) entry which is preliminary data.</text>
</comment>
<sequence length="413" mass="45738">MMRRNMDEKPSSHRFALGVLSRTVAVVLAVLAAVMYRPVVDLYTLRHTDRTEALTQWSNHSRLNSLNCKVHYETNACEDLSIHWPSSTAFIACGDPLERALWYPPSLAYNASGRSEESFREKLFKYDIKSKKTTRLRIDGLQGDFVNHGIDVYEFPNDPTKVNIFAVNHRRNGDSILIMSHVIGTDSAQVIKEVVHPGIKNPNGVAAKGPLDFFITNDHYFAPGFMRNLEDKFGPWPWATDVQYCDANGEAPTCKRVSPRQPGLNGIAISKDKQRLFVGDSKVAKVHIFNILQSGMLDSVSTVALGAAADNIRILPTTGDPVVSIFPTLEDLPLYLSNVQGLGKDLLVPSAALLLRQDRAYEPELVYWDDGSALSYMTVAAIDPYNHVFIGGSVLQFGGFAVCEIPKDALKAV</sequence>
<dbReference type="EMBL" id="JANJQO010000290">
    <property type="protein sequence ID" value="KAJ2979364.1"/>
    <property type="molecule type" value="Genomic_DNA"/>
</dbReference>
<accession>A0ACC1NJV9</accession>
<name>A0ACC1NJV9_9HYPO</name>
<proteinExistence type="predicted"/>
<keyword evidence="2" id="KW-1185">Reference proteome</keyword>
<dbReference type="Proteomes" id="UP001143910">
    <property type="component" value="Unassembled WGS sequence"/>
</dbReference>
<organism evidence="1 2">
    <name type="scientific">Zarea fungicola</name>
    <dbReference type="NCBI Taxonomy" id="93591"/>
    <lineage>
        <taxon>Eukaryota</taxon>
        <taxon>Fungi</taxon>
        <taxon>Dikarya</taxon>
        <taxon>Ascomycota</taxon>
        <taxon>Pezizomycotina</taxon>
        <taxon>Sordariomycetes</taxon>
        <taxon>Hypocreomycetidae</taxon>
        <taxon>Hypocreales</taxon>
        <taxon>Cordycipitaceae</taxon>
        <taxon>Zarea</taxon>
    </lineage>
</organism>
<evidence type="ECO:0000313" key="1">
    <source>
        <dbReference type="EMBL" id="KAJ2979364.1"/>
    </source>
</evidence>
<gene>
    <name evidence="1" type="ORF">NQ176_g3303</name>
</gene>
<protein>
    <submittedName>
        <fullName evidence="1">Uncharacterized protein</fullName>
    </submittedName>
</protein>
<evidence type="ECO:0000313" key="2">
    <source>
        <dbReference type="Proteomes" id="UP001143910"/>
    </source>
</evidence>